<organism evidence="1 2">
    <name type="scientific">Micromonospora rosaria</name>
    <dbReference type="NCBI Taxonomy" id="47874"/>
    <lineage>
        <taxon>Bacteria</taxon>
        <taxon>Bacillati</taxon>
        <taxon>Actinomycetota</taxon>
        <taxon>Actinomycetes</taxon>
        <taxon>Micromonosporales</taxon>
        <taxon>Micromonosporaceae</taxon>
        <taxon>Micromonospora</taxon>
    </lineage>
</organism>
<dbReference type="AlphaFoldDB" id="A0A136PY30"/>
<dbReference type="EMBL" id="LRQV01000006">
    <property type="protein sequence ID" value="KXK63379.1"/>
    <property type="molecule type" value="Genomic_DNA"/>
</dbReference>
<gene>
    <name evidence="1" type="ORF">AWW66_03435</name>
</gene>
<reference evidence="1 2" key="1">
    <citation type="submission" date="2016-01" db="EMBL/GenBank/DDBJ databases">
        <title>Whole genome sequence and analysis of Micromonospora rosaria DSM 803, which can produce antibacterial substance rosamicin.</title>
        <authorList>
            <person name="Yang H."/>
            <person name="He X."/>
            <person name="Zhu D."/>
        </authorList>
    </citation>
    <scope>NUCLEOTIDE SEQUENCE [LARGE SCALE GENOMIC DNA]</scope>
    <source>
        <strain evidence="1 2">DSM 803</strain>
    </source>
</reference>
<proteinExistence type="predicted"/>
<protein>
    <submittedName>
        <fullName evidence="1">Uncharacterized protein</fullName>
    </submittedName>
</protein>
<accession>A0A136PY30</accession>
<evidence type="ECO:0000313" key="2">
    <source>
        <dbReference type="Proteomes" id="UP000070620"/>
    </source>
</evidence>
<keyword evidence="2" id="KW-1185">Reference proteome</keyword>
<comment type="caution">
    <text evidence="1">The sequence shown here is derived from an EMBL/GenBank/DDBJ whole genome shotgun (WGS) entry which is preliminary data.</text>
</comment>
<dbReference type="Proteomes" id="UP000070620">
    <property type="component" value="Unassembled WGS sequence"/>
</dbReference>
<name>A0A136PY30_9ACTN</name>
<sequence length="84" mass="9523">MNTPAYPIEKCRSCPTQIIWAVTERGRDMPVDAEPAANGNVALSTNDKGQVVARIVKPHLAFGRKDLRLPHFVRCPQADRWRQR</sequence>
<dbReference type="OrthoDB" id="3626984at2"/>
<evidence type="ECO:0000313" key="1">
    <source>
        <dbReference type="EMBL" id="KXK63379.1"/>
    </source>
</evidence>
<dbReference type="RefSeq" id="WP_067359830.1">
    <property type="nucleotide sequence ID" value="NZ_JBIUBN010000003.1"/>
</dbReference>